<evidence type="ECO:0000256" key="1">
    <source>
        <dbReference type="SAM" id="MobiDB-lite"/>
    </source>
</evidence>
<dbReference type="Proteomes" id="UP001602370">
    <property type="component" value="Unassembled WGS sequence"/>
</dbReference>
<sequence length="83" mass="8883">MEIIVVQELRKEMSDGDGSGDPIARIEAVHAVPVDPGDRTLCGRPAEDMERLSDQPSGPDAPWVPSSKQDLRCPGCADALRNG</sequence>
<comment type="caution">
    <text evidence="2">The sequence shown here is derived from an EMBL/GenBank/DDBJ whole genome shotgun (WGS) entry which is preliminary data.</text>
</comment>
<accession>A0ABW6XYR8</accession>
<protein>
    <submittedName>
        <fullName evidence="2">Uncharacterized protein</fullName>
    </submittedName>
</protein>
<evidence type="ECO:0000313" key="2">
    <source>
        <dbReference type="EMBL" id="MFF5922651.1"/>
    </source>
</evidence>
<organism evidence="2 3">
    <name type="scientific">Streptomyces flavochromogenes</name>
    <dbReference type="NCBI Taxonomy" id="68199"/>
    <lineage>
        <taxon>Bacteria</taxon>
        <taxon>Bacillati</taxon>
        <taxon>Actinomycetota</taxon>
        <taxon>Actinomycetes</taxon>
        <taxon>Kitasatosporales</taxon>
        <taxon>Streptomycetaceae</taxon>
        <taxon>Streptomyces</taxon>
    </lineage>
</organism>
<feature type="region of interest" description="Disordered" evidence="1">
    <location>
        <begin position="36"/>
        <end position="71"/>
    </location>
</feature>
<gene>
    <name evidence="2" type="ORF">ACFY8C_30615</name>
</gene>
<name>A0ABW6XYR8_9ACTN</name>
<evidence type="ECO:0000313" key="3">
    <source>
        <dbReference type="Proteomes" id="UP001602370"/>
    </source>
</evidence>
<keyword evidence="3" id="KW-1185">Reference proteome</keyword>
<dbReference type="EMBL" id="JBIBDZ010000011">
    <property type="protein sequence ID" value="MFF5922651.1"/>
    <property type="molecule type" value="Genomic_DNA"/>
</dbReference>
<reference evidence="2 3" key="1">
    <citation type="submission" date="2024-10" db="EMBL/GenBank/DDBJ databases">
        <title>The Natural Products Discovery Center: Release of the First 8490 Sequenced Strains for Exploring Actinobacteria Biosynthetic Diversity.</title>
        <authorList>
            <person name="Kalkreuter E."/>
            <person name="Kautsar S.A."/>
            <person name="Yang D."/>
            <person name="Bader C.D."/>
            <person name="Teijaro C.N."/>
            <person name="Fluegel L."/>
            <person name="Davis C.M."/>
            <person name="Simpson J.R."/>
            <person name="Lauterbach L."/>
            <person name="Steele A.D."/>
            <person name="Gui C."/>
            <person name="Meng S."/>
            <person name="Li G."/>
            <person name="Viehrig K."/>
            <person name="Ye F."/>
            <person name="Su P."/>
            <person name="Kiefer A.F."/>
            <person name="Nichols A."/>
            <person name="Cepeda A.J."/>
            <person name="Yan W."/>
            <person name="Fan B."/>
            <person name="Jiang Y."/>
            <person name="Adhikari A."/>
            <person name="Zheng C.-J."/>
            <person name="Schuster L."/>
            <person name="Cowan T.M."/>
            <person name="Smanski M.J."/>
            <person name="Chevrette M.G."/>
            <person name="De Carvalho L.P.S."/>
            <person name="Shen B."/>
        </authorList>
    </citation>
    <scope>NUCLEOTIDE SEQUENCE [LARGE SCALE GENOMIC DNA]</scope>
    <source>
        <strain evidence="2 3">NPDC012605</strain>
    </source>
</reference>
<proteinExistence type="predicted"/>
<dbReference type="RefSeq" id="WP_030317758.1">
    <property type="nucleotide sequence ID" value="NZ_JBIBDZ010000011.1"/>
</dbReference>